<dbReference type="EMBL" id="JAELVQ010000007">
    <property type="protein sequence ID" value="MBJ6367904.1"/>
    <property type="molecule type" value="Genomic_DNA"/>
</dbReference>
<dbReference type="GO" id="GO:0004066">
    <property type="term" value="F:asparagine synthase (glutamine-hydrolyzing) activity"/>
    <property type="evidence" value="ECO:0007669"/>
    <property type="project" value="UniProtKB-EC"/>
</dbReference>
<feature type="binding site" evidence="9">
    <location>
        <position position="292"/>
    </location>
    <ligand>
        <name>ATP</name>
        <dbReference type="ChEBI" id="CHEBI:30616"/>
    </ligand>
</feature>
<dbReference type="AlphaFoldDB" id="A0A8J7J2P4"/>
<feature type="binding site" evidence="9">
    <location>
        <position position="99"/>
    </location>
    <ligand>
        <name>L-glutamine</name>
        <dbReference type="ChEBI" id="CHEBI:58359"/>
    </ligand>
</feature>
<gene>
    <name evidence="12" type="primary">asnB</name>
    <name evidence="12" type="ORF">JF259_07370</name>
</gene>
<evidence type="ECO:0000256" key="1">
    <source>
        <dbReference type="ARBA" id="ARBA00005187"/>
    </source>
</evidence>
<evidence type="ECO:0000256" key="7">
    <source>
        <dbReference type="ARBA" id="ARBA00048741"/>
    </source>
</evidence>
<sequence length="616" mass="70272">MCGFLTEFCFGNNGLSESKHFEGLLALSKHRGPDSTHVVQGVDYHMGFNRLAVLDLSENGNQPKYSPSKRYHVVFNGEIYNYKELEKQYGLKCLTSTSDTEILVHLLDVLGVAETLTVLNGMFAMAIIDIQTNTFYLARDFAGIKPLFYGVSKQGIVAASQFNQIFKHDWFKAQLELRPDVVKEYFGFGYMPAPNTIYRDIFQVNPGTYLKISDTGAISSFVFKAFSKDGMSRFSDAKDETADVMDAVIGDSVRQQLVSDVPLACFLSGGIDSPLIVAMAKRKQESIKGYTIGVSEAELDERKAASAYAKHLDLEQHIHTIEAKDLLASIDVHFGLLSEPFGDYSSVPTYLISKIAKQGNTVMLSGDGGDELFFGYPRMLDVIKKRWWFVIPFGIRKPLVRLFNKLGIIRTWAPYHYKSLADFIKSKQQYVFKDDLDAFFPSSAFSKELDRLYCFENSMNKNRLLQGLRYTEFYGHLQRVLVKVDRMSMANSLEVRVPFLGKQVIDRAWQMDSGLGREHAILKKVLRDVMRRYYPDTLITSGKKGFAVPMDHWLRNQLREDVETLIFDMPFYASELMDVEAVRGYVRRFYDRQHGSAWGVWHVYAWQKWAVSEGVI</sequence>
<dbReference type="PANTHER" id="PTHR43284:SF1">
    <property type="entry name" value="ASPARAGINE SYNTHETASE"/>
    <property type="match status" value="1"/>
</dbReference>
<dbReference type="Gene3D" id="3.40.50.620">
    <property type="entry name" value="HUPs"/>
    <property type="match status" value="1"/>
</dbReference>
<evidence type="ECO:0000256" key="3">
    <source>
        <dbReference type="ARBA" id="ARBA00012737"/>
    </source>
</evidence>
<evidence type="ECO:0000256" key="8">
    <source>
        <dbReference type="PIRSR" id="PIRSR001589-1"/>
    </source>
</evidence>
<keyword evidence="5 9" id="KW-0067">ATP-binding</keyword>
<keyword evidence="4 9" id="KW-0547">Nucleotide-binding</keyword>
<dbReference type="NCBIfam" id="TIGR01536">
    <property type="entry name" value="asn_synth_AEB"/>
    <property type="match status" value="1"/>
</dbReference>
<evidence type="ECO:0000313" key="13">
    <source>
        <dbReference type="Proteomes" id="UP000610931"/>
    </source>
</evidence>
<dbReference type="InterPro" id="IPR006426">
    <property type="entry name" value="Asn_synth_AEB"/>
</dbReference>
<dbReference type="SUPFAM" id="SSF52402">
    <property type="entry name" value="Adenine nucleotide alpha hydrolases-like"/>
    <property type="match status" value="1"/>
</dbReference>
<evidence type="ECO:0000256" key="4">
    <source>
        <dbReference type="ARBA" id="ARBA00022741"/>
    </source>
</evidence>
<organism evidence="12 13">
    <name type="scientific">Snuella sedimenti</name>
    <dbReference type="NCBI Taxonomy" id="2798802"/>
    <lineage>
        <taxon>Bacteria</taxon>
        <taxon>Pseudomonadati</taxon>
        <taxon>Bacteroidota</taxon>
        <taxon>Flavobacteriia</taxon>
        <taxon>Flavobacteriales</taxon>
        <taxon>Flavobacteriaceae</taxon>
        <taxon>Snuella</taxon>
    </lineage>
</organism>
<keyword evidence="6 8" id="KW-0315">Glutamine amidotransferase</keyword>
<feature type="site" description="Important for beta-aspartyl-AMP intermediate formation" evidence="10">
    <location>
        <position position="367"/>
    </location>
</feature>
<feature type="active site" description="For GATase activity" evidence="8">
    <location>
        <position position="2"/>
    </location>
</feature>
<evidence type="ECO:0000259" key="11">
    <source>
        <dbReference type="PROSITE" id="PS51278"/>
    </source>
</evidence>
<feature type="domain" description="Glutamine amidotransferase type-2" evidence="11">
    <location>
        <begin position="2"/>
        <end position="215"/>
    </location>
</feature>
<protein>
    <recommendedName>
        <fullName evidence="3">asparagine synthase (glutamine-hydrolyzing)</fullName>
        <ecNumber evidence="3">6.3.5.4</ecNumber>
    </recommendedName>
</protein>
<dbReference type="InterPro" id="IPR033738">
    <property type="entry name" value="AsnB_N"/>
</dbReference>
<dbReference type="EC" id="6.3.5.4" evidence="3"/>
<evidence type="ECO:0000256" key="6">
    <source>
        <dbReference type="ARBA" id="ARBA00022962"/>
    </source>
</evidence>
<comment type="pathway">
    <text evidence="1">Amino-acid biosynthesis; L-asparagine biosynthesis; L-asparagine from L-aspartate (L-Gln route): step 1/1.</text>
</comment>
<dbReference type="Pfam" id="PF00733">
    <property type="entry name" value="Asn_synthase"/>
    <property type="match status" value="1"/>
</dbReference>
<dbReference type="PROSITE" id="PS51278">
    <property type="entry name" value="GATASE_TYPE_2"/>
    <property type="match status" value="1"/>
</dbReference>
<dbReference type="GO" id="GO:0006529">
    <property type="term" value="P:asparagine biosynthetic process"/>
    <property type="evidence" value="ECO:0007669"/>
    <property type="project" value="UniProtKB-KW"/>
</dbReference>
<dbReference type="Gene3D" id="3.60.20.10">
    <property type="entry name" value="Glutamine Phosphoribosylpyrophosphate, subunit 1, domain 1"/>
    <property type="match status" value="1"/>
</dbReference>
<evidence type="ECO:0000256" key="5">
    <source>
        <dbReference type="ARBA" id="ARBA00022840"/>
    </source>
</evidence>
<dbReference type="PIRSF" id="PIRSF001589">
    <property type="entry name" value="Asn_synthetase_glu-h"/>
    <property type="match status" value="1"/>
</dbReference>
<comment type="similarity">
    <text evidence="2">Belongs to the asparagine synthetase family.</text>
</comment>
<evidence type="ECO:0000313" key="12">
    <source>
        <dbReference type="EMBL" id="MBJ6367904.1"/>
    </source>
</evidence>
<keyword evidence="8" id="KW-0028">Amino-acid biosynthesis</keyword>
<evidence type="ECO:0000256" key="2">
    <source>
        <dbReference type="ARBA" id="ARBA00005752"/>
    </source>
</evidence>
<keyword evidence="12" id="KW-0436">Ligase</keyword>
<reference evidence="12" key="1">
    <citation type="submission" date="2020-12" db="EMBL/GenBank/DDBJ databases">
        <title>Snuella sp. nov., isolated from sediment in Incheon.</title>
        <authorList>
            <person name="Kim W."/>
        </authorList>
    </citation>
    <scope>NUCLEOTIDE SEQUENCE</scope>
    <source>
        <strain evidence="12">CAU 1569</strain>
    </source>
</reference>
<accession>A0A8J7J2P4</accession>
<proteinExistence type="inferred from homology"/>
<name>A0A8J7J2P4_9FLAO</name>
<dbReference type="InterPro" id="IPR017932">
    <property type="entry name" value="GATase_2_dom"/>
</dbReference>
<keyword evidence="13" id="KW-1185">Reference proteome</keyword>
<feature type="binding site" evidence="9">
    <location>
        <begin position="365"/>
        <end position="366"/>
    </location>
    <ligand>
        <name>ATP</name>
        <dbReference type="ChEBI" id="CHEBI:30616"/>
    </ligand>
</feature>
<comment type="catalytic activity">
    <reaction evidence="7">
        <text>L-aspartate + L-glutamine + ATP + H2O = L-asparagine + L-glutamate + AMP + diphosphate + H(+)</text>
        <dbReference type="Rhea" id="RHEA:12228"/>
        <dbReference type="ChEBI" id="CHEBI:15377"/>
        <dbReference type="ChEBI" id="CHEBI:15378"/>
        <dbReference type="ChEBI" id="CHEBI:29985"/>
        <dbReference type="ChEBI" id="CHEBI:29991"/>
        <dbReference type="ChEBI" id="CHEBI:30616"/>
        <dbReference type="ChEBI" id="CHEBI:33019"/>
        <dbReference type="ChEBI" id="CHEBI:58048"/>
        <dbReference type="ChEBI" id="CHEBI:58359"/>
        <dbReference type="ChEBI" id="CHEBI:456215"/>
        <dbReference type="EC" id="6.3.5.4"/>
    </reaction>
</comment>
<dbReference type="InterPro" id="IPR029055">
    <property type="entry name" value="Ntn_hydrolases_N"/>
</dbReference>
<comment type="caution">
    <text evidence="12">The sequence shown here is derived from an EMBL/GenBank/DDBJ whole genome shotgun (WGS) entry which is preliminary data.</text>
</comment>
<dbReference type="PANTHER" id="PTHR43284">
    <property type="entry name" value="ASPARAGINE SYNTHETASE (GLUTAMINE-HYDROLYZING)"/>
    <property type="match status" value="1"/>
</dbReference>
<dbReference type="RefSeq" id="WP_199114668.1">
    <property type="nucleotide sequence ID" value="NZ_JAELVQ010000007.1"/>
</dbReference>
<dbReference type="InterPro" id="IPR001962">
    <property type="entry name" value="Asn_synthase"/>
</dbReference>
<evidence type="ECO:0000256" key="10">
    <source>
        <dbReference type="PIRSR" id="PIRSR001589-3"/>
    </source>
</evidence>
<dbReference type="InterPro" id="IPR051786">
    <property type="entry name" value="ASN_synthetase/amidase"/>
</dbReference>
<dbReference type="CDD" id="cd00712">
    <property type="entry name" value="AsnB"/>
    <property type="match status" value="1"/>
</dbReference>
<dbReference type="SUPFAM" id="SSF56235">
    <property type="entry name" value="N-terminal nucleophile aminohydrolases (Ntn hydrolases)"/>
    <property type="match status" value="1"/>
</dbReference>
<dbReference type="CDD" id="cd01991">
    <property type="entry name" value="Asn_synthase_B_C"/>
    <property type="match status" value="1"/>
</dbReference>
<dbReference type="GO" id="GO:0005829">
    <property type="term" value="C:cytosol"/>
    <property type="evidence" value="ECO:0007669"/>
    <property type="project" value="TreeGrafter"/>
</dbReference>
<dbReference type="GO" id="GO:0005524">
    <property type="term" value="F:ATP binding"/>
    <property type="evidence" value="ECO:0007669"/>
    <property type="project" value="UniProtKB-KW"/>
</dbReference>
<keyword evidence="8" id="KW-0061">Asparagine biosynthesis</keyword>
<dbReference type="Pfam" id="PF13537">
    <property type="entry name" value="GATase_7"/>
    <property type="match status" value="1"/>
</dbReference>
<dbReference type="InterPro" id="IPR014729">
    <property type="entry name" value="Rossmann-like_a/b/a_fold"/>
</dbReference>
<evidence type="ECO:0000256" key="9">
    <source>
        <dbReference type="PIRSR" id="PIRSR001589-2"/>
    </source>
</evidence>
<dbReference type="Proteomes" id="UP000610931">
    <property type="component" value="Unassembled WGS sequence"/>
</dbReference>